<reference evidence="2 3" key="1">
    <citation type="submission" date="2020-08" db="EMBL/GenBank/DDBJ databases">
        <title>Genome Sequencing of Nocardia wallacei strain FMUON74 and assembly.</title>
        <authorList>
            <person name="Toyokawa M."/>
            <person name="Uesaka K."/>
        </authorList>
    </citation>
    <scope>NUCLEOTIDE SEQUENCE [LARGE SCALE GENOMIC DNA]</scope>
    <source>
        <strain evidence="2 3">FMUON74</strain>
    </source>
</reference>
<feature type="region of interest" description="Disordered" evidence="1">
    <location>
        <begin position="232"/>
        <end position="342"/>
    </location>
</feature>
<dbReference type="Proteomes" id="UP000516173">
    <property type="component" value="Chromosome"/>
</dbReference>
<evidence type="ECO:0000313" key="3">
    <source>
        <dbReference type="Proteomes" id="UP000516173"/>
    </source>
</evidence>
<feature type="region of interest" description="Disordered" evidence="1">
    <location>
        <begin position="185"/>
        <end position="207"/>
    </location>
</feature>
<gene>
    <name evidence="2" type="ORF">NWFMUON74_49870</name>
</gene>
<feature type="region of interest" description="Disordered" evidence="1">
    <location>
        <begin position="51"/>
        <end position="79"/>
    </location>
</feature>
<dbReference type="RefSeq" id="WP_187684144.1">
    <property type="nucleotide sequence ID" value="NZ_AP023396.1"/>
</dbReference>
<dbReference type="EMBL" id="AP023396">
    <property type="protein sequence ID" value="BCK57215.1"/>
    <property type="molecule type" value="Genomic_DNA"/>
</dbReference>
<sequence>MDTTVPDDEYDKFRRNLSNYEKGLYFELGRAHERGETAERGWVRQFKMETPKGSRVLDNAKTDGRGTRSMERKSGRLNERETYRQLEKERSALEIGQLTHSGWETVSGEAVPRTIQEEMSSMARDFPGRFRHEVISRDDALRAMKLGQSIAAKQLELIRVYELDRADRARKRLANIREIVRRREAEAKEARGRAEREREAREERARVQKEAADRVVREFAEKYRALFSRDRETNVENSVRAREEADAAEKVKQRERAEADEMERQRQREAADRLAEQARRAREAAATGRPGEMVREVADIVHVSRPTPGNEAPHREPPQAGRTRGGREERERERGRRERTRD</sequence>
<feature type="compositionally biased region" description="Basic and acidic residues" evidence="1">
    <location>
        <begin position="58"/>
        <end position="79"/>
    </location>
</feature>
<name>A0A7G1KPN4_9NOCA</name>
<keyword evidence="3" id="KW-1185">Reference proteome</keyword>
<dbReference type="AlphaFoldDB" id="A0A7G1KPN4"/>
<protein>
    <submittedName>
        <fullName evidence="2">Uncharacterized protein</fullName>
    </submittedName>
</protein>
<accession>A0A7G1KPN4</accession>
<proteinExistence type="predicted"/>
<evidence type="ECO:0000313" key="2">
    <source>
        <dbReference type="EMBL" id="BCK57215.1"/>
    </source>
</evidence>
<feature type="compositionally biased region" description="Basic and acidic residues" evidence="1">
    <location>
        <begin position="232"/>
        <end position="283"/>
    </location>
</feature>
<organism evidence="2 3">
    <name type="scientific">Nocardia wallacei</name>
    <dbReference type="NCBI Taxonomy" id="480035"/>
    <lineage>
        <taxon>Bacteria</taxon>
        <taxon>Bacillati</taxon>
        <taxon>Actinomycetota</taxon>
        <taxon>Actinomycetes</taxon>
        <taxon>Mycobacteriales</taxon>
        <taxon>Nocardiaceae</taxon>
        <taxon>Nocardia</taxon>
    </lineage>
</organism>
<feature type="compositionally biased region" description="Basic and acidic residues" evidence="1">
    <location>
        <begin position="325"/>
        <end position="342"/>
    </location>
</feature>
<dbReference type="KEGG" id="nwl:NWFMUON74_49870"/>
<evidence type="ECO:0000256" key="1">
    <source>
        <dbReference type="SAM" id="MobiDB-lite"/>
    </source>
</evidence>
<dbReference type="GeneID" id="80349427"/>